<dbReference type="EMBL" id="LAZR01002269">
    <property type="protein sequence ID" value="KKN32194.1"/>
    <property type="molecule type" value="Genomic_DNA"/>
</dbReference>
<dbReference type="PANTHER" id="PTHR34219:SF4">
    <property type="entry name" value="PEPSY DOMAIN-CONTAINING PROTEIN"/>
    <property type="match status" value="1"/>
</dbReference>
<dbReference type="PANTHER" id="PTHR34219">
    <property type="entry name" value="IRON-REGULATED INNER MEMBRANE PROTEIN-RELATED"/>
    <property type="match status" value="1"/>
</dbReference>
<accession>A0A0F9PPV3</accession>
<feature type="transmembrane region" description="Helical" evidence="1">
    <location>
        <begin position="156"/>
        <end position="183"/>
    </location>
</feature>
<evidence type="ECO:0008006" key="3">
    <source>
        <dbReference type="Google" id="ProtNLM"/>
    </source>
</evidence>
<gene>
    <name evidence="2" type="ORF">LCGC14_0816270</name>
</gene>
<keyword evidence="1" id="KW-0472">Membrane</keyword>
<feature type="transmembrane region" description="Helical" evidence="1">
    <location>
        <begin position="471"/>
        <end position="493"/>
    </location>
</feature>
<organism evidence="2">
    <name type="scientific">marine sediment metagenome</name>
    <dbReference type="NCBI Taxonomy" id="412755"/>
    <lineage>
        <taxon>unclassified sequences</taxon>
        <taxon>metagenomes</taxon>
        <taxon>ecological metagenomes</taxon>
    </lineage>
</organism>
<evidence type="ECO:0000313" key="2">
    <source>
        <dbReference type="EMBL" id="KKN32194.1"/>
    </source>
</evidence>
<proteinExistence type="predicted"/>
<dbReference type="InterPro" id="IPR005625">
    <property type="entry name" value="PepSY-ass_TM"/>
</dbReference>
<protein>
    <recommendedName>
        <fullName evidence="3">PepSY domain-containing protein</fullName>
    </recommendedName>
</protein>
<keyword evidence="1" id="KW-1133">Transmembrane helix</keyword>
<dbReference type="Pfam" id="PF03929">
    <property type="entry name" value="PepSY_TM"/>
    <property type="match status" value="1"/>
</dbReference>
<feature type="transmembrane region" description="Helical" evidence="1">
    <location>
        <begin position="204"/>
        <end position="229"/>
    </location>
</feature>
<sequence>MSEVSNTTEEQGSFRQAMGWLHTWGSLVASWALFTIFLTGTIGVFDEDITHWMKPETAAILKAEPPVLDDSHRVDAVKKGQAYLESIAPESHYWGVGVPNETQPGIRVFWQDEQAEFQNKFLDANTGQPLAATQNRDTEGGHHFVHMHYEFHAGMAGIWLVGFFTMIMLVALISGIIIHKRIFKDFFTFRKKKGQRSWLDGHNASAVLTLPFQLMIAYTGLVIFMSVYMPAGVLANYSNPQVFFAELLDEPMHRAETGVEAEVVDLSDLFQRAEVMMGKPARFINVEHPGDSSAVSKVFGWFDAEDYLGQLVRDDTGSVQFDATNGNVMHVEPPGDYNKGTPMASQRVMRIMHYANYGGYSVRWLYFIMGMAGAMMMATGAILFLVKRRQKSLNEFGAQTPRVYRVIEVLNIAAISGLAIACIGYFWLNRFIPLDIADRASWEVKGFFYLWLATLVHSACRPALKAWFEQWTLFTLLALFLPIMNLLTTGQWIVSYGLAGDWTNVVFEATVLVFGLLSLGLVRFLRRKSTQQRHAITSFKSRSEVA</sequence>
<feature type="transmembrane region" description="Helical" evidence="1">
    <location>
        <begin position="505"/>
        <end position="525"/>
    </location>
</feature>
<reference evidence="2" key="1">
    <citation type="journal article" date="2015" name="Nature">
        <title>Complex archaea that bridge the gap between prokaryotes and eukaryotes.</title>
        <authorList>
            <person name="Spang A."/>
            <person name="Saw J.H."/>
            <person name="Jorgensen S.L."/>
            <person name="Zaremba-Niedzwiedzka K."/>
            <person name="Martijn J."/>
            <person name="Lind A.E."/>
            <person name="van Eijk R."/>
            <person name="Schleper C."/>
            <person name="Guy L."/>
            <person name="Ettema T.J."/>
        </authorList>
    </citation>
    <scope>NUCLEOTIDE SEQUENCE</scope>
</reference>
<dbReference type="AlphaFoldDB" id="A0A0F9PPV3"/>
<feature type="transmembrane region" description="Helical" evidence="1">
    <location>
        <begin position="21"/>
        <end position="45"/>
    </location>
</feature>
<comment type="caution">
    <text evidence="2">The sequence shown here is derived from an EMBL/GenBank/DDBJ whole genome shotgun (WGS) entry which is preliminary data.</text>
</comment>
<feature type="transmembrane region" description="Helical" evidence="1">
    <location>
        <begin position="406"/>
        <end position="427"/>
    </location>
</feature>
<name>A0A0F9PPV3_9ZZZZ</name>
<feature type="transmembrane region" description="Helical" evidence="1">
    <location>
        <begin position="447"/>
        <end position="464"/>
    </location>
</feature>
<feature type="transmembrane region" description="Helical" evidence="1">
    <location>
        <begin position="364"/>
        <end position="386"/>
    </location>
</feature>
<keyword evidence="1" id="KW-0812">Transmembrane</keyword>
<evidence type="ECO:0000256" key="1">
    <source>
        <dbReference type="SAM" id="Phobius"/>
    </source>
</evidence>